<proteinExistence type="predicted"/>
<evidence type="ECO:0000313" key="1">
    <source>
        <dbReference type="EMBL" id="SKB48470.1"/>
    </source>
</evidence>
<dbReference type="Proteomes" id="UP000190044">
    <property type="component" value="Unassembled WGS sequence"/>
</dbReference>
<dbReference type="EMBL" id="FUYP01000007">
    <property type="protein sequence ID" value="SKB48470.1"/>
    <property type="molecule type" value="Genomic_DNA"/>
</dbReference>
<accession>A0A1T5BNB3</accession>
<dbReference type="AlphaFoldDB" id="A0A1T5BNB3"/>
<gene>
    <name evidence="1" type="ORF">SAMN06295937_10072</name>
</gene>
<evidence type="ECO:0000313" key="2">
    <source>
        <dbReference type="Proteomes" id="UP000190044"/>
    </source>
</evidence>
<keyword evidence="2" id="KW-1185">Reference proteome</keyword>
<name>A0A1T5BNB3_9SPHN</name>
<organism evidence="1 2">
    <name type="scientific">Sphingopyxis flava</name>
    <dbReference type="NCBI Taxonomy" id="1507287"/>
    <lineage>
        <taxon>Bacteria</taxon>
        <taxon>Pseudomonadati</taxon>
        <taxon>Pseudomonadota</taxon>
        <taxon>Alphaproteobacteria</taxon>
        <taxon>Sphingomonadales</taxon>
        <taxon>Sphingomonadaceae</taxon>
        <taxon>Sphingopyxis</taxon>
    </lineage>
</organism>
<protein>
    <submittedName>
        <fullName evidence="1">Uncharacterized protein</fullName>
    </submittedName>
</protein>
<reference evidence="2" key="1">
    <citation type="submission" date="2017-02" db="EMBL/GenBank/DDBJ databases">
        <authorList>
            <person name="Varghese N."/>
            <person name="Submissions S."/>
        </authorList>
    </citation>
    <scope>NUCLEOTIDE SEQUENCE [LARGE SCALE GENOMIC DNA]</scope>
    <source>
        <strain evidence="2">R11H</strain>
    </source>
</reference>
<sequence length="160" mass="17411">MLRAFIKAAHDEIGRLQRREANTDRDIEALGDHVDASVAAFQMHLDGGVLEHEPGDQRAELEVGERNRAAYPNDAARFGADLRDHLFGGLGFDQHGDAAIMELAANLGDGKMARRAVEQAHTQALLQQQDAAAEFGFLNAERASGGREAAVIDRLDEVIK</sequence>